<keyword evidence="1" id="KW-0472">Membrane</keyword>
<gene>
    <name evidence="2" type="ORF">HMPREF3185_00649</name>
</gene>
<dbReference type="Proteomes" id="UP000070224">
    <property type="component" value="Unassembled WGS sequence"/>
</dbReference>
<accession>A0A134BAP8</accession>
<reference evidence="3" key="1">
    <citation type="submission" date="2016-01" db="EMBL/GenBank/DDBJ databases">
        <authorList>
            <person name="Mitreva M."/>
            <person name="Pepin K.H."/>
            <person name="Mihindukulasuriya K.A."/>
            <person name="Fulton R."/>
            <person name="Fronick C."/>
            <person name="O'Laughlin M."/>
            <person name="Miner T."/>
            <person name="Herter B."/>
            <person name="Rosa B.A."/>
            <person name="Cordes M."/>
            <person name="Tomlinson C."/>
            <person name="Wollam A."/>
            <person name="Palsikar V.B."/>
            <person name="Mardis E.R."/>
            <person name="Wilson R.K."/>
        </authorList>
    </citation>
    <scope>NUCLEOTIDE SEQUENCE [LARGE SCALE GENOMIC DNA]</scope>
    <source>
        <strain evidence="3">KA00683</strain>
    </source>
</reference>
<evidence type="ECO:0000256" key="1">
    <source>
        <dbReference type="SAM" id="Phobius"/>
    </source>
</evidence>
<name>A0A134BAP8_9PORP</name>
<keyword evidence="1" id="KW-1133">Transmembrane helix</keyword>
<feature type="transmembrane region" description="Helical" evidence="1">
    <location>
        <begin position="12"/>
        <end position="29"/>
    </location>
</feature>
<sequence>MNSSEDQVQYFYSLAAFLLEQYSFLRVYVCGYKIQVRSRYDLRA</sequence>
<keyword evidence="1" id="KW-0812">Transmembrane</keyword>
<proteinExistence type="predicted"/>
<keyword evidence="3" id="KW-1185">Reference proteome</keyword>
<organism evidence="2 3">
    <name type="scientific">Porphyromonas somerae</name>
    <dbReference type="NCBI Taxonomy" id="322095"/>
    <lineage>
        <taxon>Bacteria</taxon>
        <taxon>Pseudomonadati</taxon>
        <taxon>Bacteroidota</taxon>
        <taxon>Bacteroidia</taxon>
        <taxon>Bacteroidales</taxon>
        <taxon>Porphyromonadaceae</taxon>
        <taxon>Porphyromonas</taxon>
    </lineage>
</organism>
<comment type="caution">
    <text evidence="2">The sequence shown here is derived from an EMBL/GenBank/DDBJ whole genome shotgun (WGS) entry which is preliminary data.</text>
</comment>
<evidence type="ECO:0000313" key="3">
    <source>
        <dbReference type="Proteomes" id="UP000070224"/>
    </source>
</evidence>
<dbReference type="EMBL" id="LSDK01000050">
    <property type="protein sequence ID" value="KXB76994.1"/>
    <property type="molecule type" value="Genomic_DNA"/>
</dbReference>
<dbReference type="AlphaFoldDB" id="A0A134BAP8"/>
<protein>
    <submittedName>
        <fullName evidence="2">Uncharacterized protein</fullName>
    </submittedName>
</protein>
<evidence type="ECO:0000313" key="2">
    <source>
        <dbReference type="EMBL" id="KXB76994.1"/>
    </source>
</evidence>
<dbReference type="PATRIC" id="fig|322095.3.peg.643"/>
<dbReference type="STRING" id="322095.HMPREF3185_00649"/>